<keyword evidence="10" id="KW-0472">Membrane</keyword>
<evidence type="ECO:0000256" key="5">
    <source>
        <dbReference type="ARBA" id="ARBA00022777"/>
    </source>
</evidence>
<keyword evidence="8" id="KW-0624">Polysaccharide degradation</keyword>
<keyword evidence="14" id="KW-1185">Reference proteome</keyword>
<accession>A0ABW4GYH3</accession>
<evidence type="ECO:0000256" key="7">
    <source>
        <dbReference type="ARBA" id="ARBA00023295"/>
    </source>
</evidence>
<organism evidence="13 14">
    <name type="scientific">Nonomuraea guangzhouensis</name>
    <dbReference type="NCBI Taxonomy" id="1291555"/>
    <lineage>
        <taxon>Bacteria</taxon>
        <taxon>Bacillati</taxon>
        <taxon>Actinomycetota</taxon>
        <taxon>Actinomycetes</taxon>
        <taxon>Streptosporangiales</taxon>
        <taxon>Streptosporangiaceae</taxon>
        <taxon>Nonomuraea</taxon>
    </lineage>
</organism>
<keyword evidence="4" id="KW-0547">Nucleotide-binding</keyword>
<keyword evidence="2" id="KW-0723">Serine/threonine-protein kinase</keyword>
<reference evidence="14" key="1">
    <citation type="journal article" date="2019" name="Int. J. Syst. Evol. Microbiol.">
        <title>The Global Catalogue of Microorganisms (GCM) 10K type strain sequencing project: providing services to taxonomists for standard genome sequencing and annotation.</title>
        <authorList>
            <consortium name="The Broad Institute Genomics Platform"/>
            <consortium name="The Broad Institute Genome Sequencing Center for Infectious Disease"/>
            <person name="Wu L."/>
            <person name="Ma J."/>
        </authorList>
    </citation>
    <scope>NUCLEOTIDE SEQUENCE [LARGE SCALE GENOMIC DNA]</scope>
    <source>
        <strain evidence="14">CGMCC 1.15399</strain>
    </source>
</reference>
<dbReference type="InterPro" id="IPR003961">
    <property type="entry name" value="FN3_dom"/>
</dbReference>
<dbReference type="PROSITE" id="PS50853">
    <property type="entry name" value="FN3"/>
    <property type="match status" value="1"/>
</dbReference>
<comment type="caution">
    <text evidence="13">The sequence shown here is derived from an EMBL/GenBank/DDBJ whole genome shotgun (WGS) entry which is preliminary data.</text>
</comment>
<gene>
    <name evidence="13" type="ORF">ACFSJ0_63120</name>
</gene>
<evidence type="ECO:0000256" key="3">
    <source>
        <dbReference type="ARBA" id="ARBA00022679"/>
    </source>
</evidence>
<evidence type="ECO:0000313" key="14">
    <source>
        <dbReference type="Proteomes" id="UP001597097"/>
    </source>
</evidence>
<evidence type="ECO:0000313" key="13">
    <source>
        <dbReference type="EMBL" id="MFD1547827.1"/>
    </source>
</evidence>
<dbReference type="Proteomes" id="UP001597097">
    <property type="component" value="Unassembled WGS sequence"/>
</dbReference>
<feature type="region of interest" description="Disordered" evidence="9">
    <location>
        <begin position="279"/>
        <end position="319"/>
    </location>
</feature>
<dbReference type="EC" id="2.7.11.1" evidence="1"/>
<dbReference type="SMART" id="SM00220">
    <property type="entry name" value="S_TKc"/>
    <property type="match status" value="1"/>
</dbReference>
<dbReference type="PROSITE" id="PS50011">
    <property type="entry name" value="PROTEIN_KINASE_DOM"/>
    <property type="match status" value="1"/>
</dbReference>
<name>A0ABW4GYH3_9ACTN</name>
<dbReference type="RefSeq" id="WP_378625940.1">
    <property type="nucleotide sequence ID" value="NZ_JBHUCM010000084.1"/>
</dbReference>
<protein>
    <recommendedName>
        <fullName evidence="1">non-specific serine/threonine protein kinase</fullName>
        <ecNumber evidence="1">2.7.11.1</ecNumber>
    </recommendedName>
</protein>
<dbReference type="InterPro" id="IPR000719">
    <property type="entry name" value="Prot_kinase_dom"/>
</dbReference>
<dbReference type="InterPro" id="IPR013783">
    <property type="entry name" value="Ig-like_fold"/>
</dbReference>
<dbReference type="InterPro" id="IPR008271">
    <property type="entry name" value="Ser/Thr_kinase_AS"/>
</dbReference>
<dbReference type="CDD" id="cd14014">
    <property type="entry name" value="STKc_PknB_like"/>
    <property type="match status" value="1"/>
</dbReference>
<dbReference type="Gene3D" id="2.60.40.10">
    <property type="entry name" value="Immunoglobulins"/>
    <property type="match status" value="1"/>
</dbReference>
<dbReference type="GO" id="GO:0016301">
    <property type="term" value="F:kinase activity"/>
    <property type="evidence" value="ECO:0007669"/>
    <property type="project" value="UniProtKB-KW"/>
</dbReference>
<dbReference type="Gene3D" id="1.10.510.10">
    <property type="entry name" value="Transferase(Phosphotransferase) domain 1"/>
    <property type="match status" value="1"/>
</dbReference>
<evidence type="ECO:0000256" key="8">
    <source>
        <dbReference type="ARBA" id="ARBA00023326"/>
    </source>
</evidence>
<dbReference type="SUPFAM" id="SSF56112">
    <property type="entry name" value="Protein kinase-like (PK-like)"/>
    <property type="match status" value="1"/>
</dbReference>
<keyword evidence="10" id="KW-1133">Transmembrane helix</keyword>
<feature type="region of interest" description="Disordered" evidence="9">
    <location>
        <begin position="331"/>
        <end position="483"/>
    </location>
</feature>
<keyword evidence="6" id="KW-0067">ATP-binding</keyword>
<keyword evidence="8" id="KW-0119">Carbohydrate metabolism</keyword>
<keyword evidence="10" id="KW-0812">Transmembrane</keyword>
<evidence type="ECO:0000256" key="4">
    <source>
        <dbReference type="ARBA" id="ARBA00022741"/>
    </source>
</evidence>
<keyword evidence="7" id="KW-0378">Hydrolase</keyword>
<dbReference type="InterPro" id="IPR011009">
    <property type="entry name" value="Kinase-like_dom_sf"/>
</dbReference>
<feature type="domain" description="Fibronectin type-III" evidence="12">
    <location>
        <begin position="610"/>
        <end position="705"/>
    </location>
</feature>
<dbReference type="PANTHER" id="PTHR43289">
    <property type="entry name" value="MITOGEN-ACTIVATED PROTEIN KINASE KINASE KINASE 20-RELATED"/>
    <property type="match status" value="1"/>
</dbReference>
<keyword evidence="7" id="KW-0326">Glycosidase</keyword>
<feature type="domain" description="Protein kinase" evidence="11">
    <location>
        <begin position="10"/>
        <end position="274"/>
    </location>
</feature>
<dbReference type="InterPro" id="IPR036116">
    <property type="entry name" value="FN3_sf"/>
</dbReference>
<dbReference type="SUPFAM" id="SSF49265">
    <property type="entry name" value="Fibronectin type III"/>
    <property type="match status" value="1"/>
</dbReference>
<evidence type="ECO:0000256" key="2">
    <source>
        <dbReference type="ARBA" id="ARBA00022527"/>
    </source>
</evidence>
<evidence type="ECO:0000259" key="11">
    <source>
        <dbReference type="PROSITE" id="PS50011"/>
    </source>
</evidence>
<dbReference type="Gene3D" id="3.30.200.20">
    <property type="entry name" value="Phosphorylase Kinase, domain 1"/>
    <property type="match status" value="1"/>
</dbReference>
<keyword evidence="5 13" id="KW-0418">Kinase</keyword>
<sequence>MLPVEDAPGYRVLDQAGQGGFAIVYRAYQERLDRIVALKVLSVDRVDQRTMRRFQRELQLTGRLTGHPNVVTVFDTGVTRSGKPYIAMDFFENGSLRDKVRNEGPLRVPDVLRAGVKLAGALAAVHEAGVLHGDIKPQNILISRYGEPAVADFGVARVVDSSEISATAQAFTPLHAAPEVLTGQPHSASSDIYSLGSTLYHLLAGQPAFHSPTDPSIAPLMYRVLSAEPPPLNRADVPPVVFEMVLRAMAKQPDVRYGSAREFAQRLREAQAELGLPVTDLVGQDPAPGPATATVPRRADTGEPAAGGPSTGAHLAGAPVTGAYAPGPVAAPAGYNPFEPQPSGPQPTNLQPTGPQQAGPQQAGPQQPVYSPFAPPPADAQQPGHSPFAPPPAGAQQPGHSPFAPPPVGAQQSGYHPAGLQPSGPQFGGPQSTGSQLGADGSAAPATIPPPHPAQTGSSFGAAHPSQPGYPPSGAYPPSGGPAVGGPAVGGPAVGGPAVGGPAVGGPAVGGPAVGGPAVGGPAVGGPVNASGGLPPGRTGLPPTRRGTRVATIAAAATIVALAGAGFAVYLSRQNAAPVADPQASQLPSTAPKSSENTGTINNEALAALAPRRVQVVADRSTLVELRWALPKESARYPVVVQRSPAKQGEQAITALQPGTTSTRVAGLDPDTGYCFLVGVPLQISKTSKVAWSKPVCVRGAVAKNN</sequence>
<proteinExistence type="predicted"/>
<feature type="region of interest" description="Disordered" evidence="9">
    <location>
        <begin position="526"/>
        <end position="545"/>
    </location>
</feature>
<dbReference type="EMBL" id="JBHUCM010000084">
    <property type="protein sequence ID" value="MFD1547827.1"/>
    <property type="molecule type" value="Genomic_DNA"/>
</dbReference>
<evidence type="ECO:0000256" key="6">
    <source>
        <dbReference type="ARBA" id="ARBA00022840"/>
    </source>
</evidence>
<feature type="compositionally biased region" description="Low complexity" evidence="9">
    <location>
        <begin position="351"/>
        <end position="368"/>
    </location>
</feature>
<evidence type="ECO:0000256" key="10">
    <source>
        <dbReference type="SAM" id="Phobius"/>
    </source>
</evidence>
<dbReference type="PROSITE" id="PS00108">
    <property type="entry name" value="PROTEIN_KINASE_ST"/>
    <property type="match status" value="1"/>
</dbReference>
<keyword evidence="3" id="KW-0808">Transferase</keyword>
<feature type="transmembrane region" description="Helical" evidence="10">
    <location>
        <begin position="550"/>
        <end position="571"/>
    </location>
</feature>
<dbReference type="CDD" id="cd00063">
    <property type="entry name" value="FN3"/>
    <property type="match status" value="1"/>
</dbReference>
<evidence type="ECO:0000256" key="1">
    <source>
        <dbReference type="ARBA" id="ARBA00012513"/>
    </source>
</evidence>
<evidence type="ECO:0000256" key="9">
    <source>
        <dbReference type="SAM" id="MobiDB-lite"/>
    </source>
</evidence>
<dbReference type="Pfam" id="PF00069">
    <property type="entry name" value="Pkinase"/>
    <property type="match status" value="1"/>
</dbReference>
<dbReference type="PANTHER" id="PTHR43289:SF6">
    <property type="entry name" value="SERINE_THREONINE-PROTEIN KINASE NEKL-3"/>
    <property type="match status" value="1"/>
</dbReference>
<evidence type="ECO:0000259" key="12">
    <source>
        <dbReference type="PROSITE" id="PS50853"/>
    </source>
</evidence>